<dbReference type="EMBL" id="FPIZ01000014">
    <property type="protein sequence ID" value="SFW75227.1"/>
    <property type="molecule type" value="Genomic_DNA"/>
</dbReference>
<keyword evidence="4" id="KW-1185">Reference proteome</keyword>
<reference evidence="1 3" key="1">
    <citation type="submission" date="2016-11" db="EMBL/GenBank/DDBJ databases">
        <authorList>
            <person name="Jaros S."/>
            <person name="Januszkiewicz K."/>
            <person name="Wedrychowicz H."/>
        </authorList>
    </citation>
    <scope>NUCLEOTIDE SEQUENCE [LARGE SCALE GENOMIC DNA]</scope>
    <source>
        <strain evidence="1 3">DSM 784</strain>
    </source>
</reference>
<dbReference type="RefSeq" id="WP_072363206.1">
    <property type="nucleotide sequence ID" value="NZ_CBHWAX010000044.1"/>
</dbReference>
<evidence type="ECO:0000313" key="3">
    <source>
        <dbReference type="Proteomes" id="UP000183788"/>
    </source>
</evidence>
<accession>A0A1K1RSF6</accession>
<evidence type="ECO:0000313" key="1">
    <source>
        <dbReference type="EMBL" id="SFW75227.1"/>
    </source>
</evidence>
<name>A0A1K1RSF6_9BACT</name>
<evidence type="ECO:0000313" key="4">
    <source>
        <dbReference type="Proteomes" id="UP001326715"/>
    </source>
</evidence>
<dbReference type="AlphaFoldDB" id="A0A1K1RSF6"/>
<organism evidence="1 3">
    <name type="scientific">Chitinophaga sancti</name>
    <dbReference type="NCBI Taxonomy" id="1004"/>
    <lineage>
        <taxon>Bacteria</taxon>
        <taxon>Pseudomonadati</taxon>
        <taxon>Bacteroidota</taxon>
        <taxon>Chitinophagia</taxon>
        <taxon>Chitinophagales</taxon>
        <taxon>Chitinophagaceae</taxon>
        <taxon>Chitinophaga</taxon>
    </lineage>
</organism>
<proteinExistence type="predicted"/>
<dbReference type="OrthoDB" id="628799at2"/>
<dbReference type="Proteomes" id="UP000183788">
    <property type="component" value="Unassembled WGS sequence"/>
</dbReference>
<evidence type="ECO:0008006" key="5">
    <source>
        <dbReference type="Google" id="ProtNLM"/>
    </source>
</evidence>
<sequence>MSENNGGQPTVSFFTNCYENDWERVLKGNRLEQMIDRCEVTFFEKILIINNVKDRATVEQYAISAVSRKVIDAYYFAEDHIEAILAKYKIARESFRLDFYDGYYYSIGPLAAAYFCKGQYLLYFTCDCMMQEGAGGAWIGAAIGEMQRNRYIFVANPMWTDFTYEAELKIIKTSNHFIHSTGFSDQCFLVEAERLQGDIYNCYNYGSEKYPYYAGELFEKRMYSYMATNGLIRITRDDIFYDHIKLLNEGLMDMHKSKSLKVIVKRKAAIWKKWIRKAVLRRVFGYTKHLDYAHFEGGYTNAVIVPMATAVALAQSGS</sequence>
<dbReference type="EMBL" id="CP140154">
    <property type="protein sequence ID" value="WQG92006.1"/>
    <property type="molecule type" value="Genomic_DNA"/>
</dbReference>
<dbReference type="STRING" id="1004.SAMN05661012_04212"/>
<evidence type="ECO:0000313" key="2">
    <source>
        <dbReference type="EMBL" id="WQG92006.1"/>
    </source>
</evidence>
<protein>
    <recommendedName>
        <fullName evidence="5">Glycosyl transferase family 2</fullName>
    </recommendedName>
</protein>
<dbReference type="Proteomes" id="UP001326715">
    <property type="component" value="Chromosome"/>
</dbReference>
<gene>
    <name evidence="1" type="ORF">SAMN05661012_04212</name>
    <name evidence="2" type="ORF">SR876_10865</name>
</gene>
<reference evidence="2 4" key="2">
    <citation type="submission" date="2023-11" db="EMBL/GenBank/DDBJ databases">
        <title>MicrobeMod: A computational toolkit for identifying prokaryotic methylation and restriction-modification with nanopore sequencing.</title>
        <authorList>
            <person name="Crits-Christoph A."/>
            <person name="Kang S.C."/>
            <person name="Lee H."/>
            <person name="Ostrov N."/>
        </authorList>
    </citation>
    <scope>NUCLEOTIDE SEQUENCE [LARGE SCALE GENOMIC DNA]</scope>
    <source>
        <strain evidence="2 4">ATCC 23090</strain>
    </source>
</reference>